<name>A0ACB6ZGD9_THEGA</name>
<reference evidence="1" key="2">
    <citation type="journal article" date="2020" name="Nat. Commun.">
        <title>Large-scale genome sequencing of mycorrhizal fungi provides insights into the early evolution of symbiotic traits.</title>
        <authorList>
            <person name="Miyauchi S."/>
            <person name="Kiss E."/>
            <person name="Kuo A."/>
            <person name="Drula E."/>
            <person name="Kohler A."/>
            <person name="Sanchez-Garcia M."/>
            <person name="Morin E."/>
            <person name="Andreopoulos B."/>
            <person name="Barry K.W."/>
            <person name="Bonito G."/>
            <person name="Buee M."/>
            <person name="Carver A."/>
            <person name="Chen C."/>
            <person name="Cichocki N."/>
            <person name="Clum A."/>
            <person name="Culley D."/>
            <person name="Crous P.W."/>
            <person name="Fauchery L."/>
            <person name="Girlanda M."/>
            <person name="Hayes R.D."/>
            <person name="Keri Z."/>
            <person name="LaButti K."/>
            <person name="Lipzen A."/>
            <person name="Lombard V."/>
            <person name="Magnuson J."/>
            <person name="Maillard F."/>
            <person name="Murat C."/>
            <person name="Nolan M."/>
            <person name="Ohm R.A."/>
            <person name="Pangilinan J."/>
            <person name="Pereira M.F."/>
            <person name="Perotto S."/>
            <person name="Peter M."/>
            <person name="Pfister S."/>
            <person name="Riley R."/>
            <person name="Sitrit Y."/>
            <person name="Stielow J.B."/>
            <person name="Szollosi G."/>
            <person name="Zifcakova L."/>
            <person name="Stursova M."/>
            <person name="Spatafora J.W."/>
            <person name="Tedersoo L."/>
            <person name="Vaario L.M."/>
            <person name="Yamada A."/>
            <person name="Yan M."/>
            <person name="Wang P."/>
            <person name="Xu J."/>
            <person name="Bruns T."/>
            <person name="Baldrian P."/>
            <person name="Vilgalys R."/>
            <person name="Dunand C."/>
            <person name="Henrissat B."/>
            <person name="Grigoriev I.V."/>
            <person name="Hibbett D."/>
            <person name="Nagy L.G."/>
            <person name="Martin F.M."/>
        </authorList>
    </citation>
    <scope>NUCLEOTIDE SEQUENCE</scope>
    <source>
        <strain evidence="1">P2</strain>
    </source>
</reference>
<proteinExistence type="predicted"/>
<gene>
    <name evidence="1" type="ORF">BDM02DRAFT_3186745</name>
</gene>
<organism evidence="1 2">
    <name type="scientific">Thelephora ganbajun</name>
    <name type="common">Ganba fungus</name>
    <dbReference type="NCBI Taxonomy" id="370292"/>
    <lineage>
        <taxon>Eukaryota</taxon>
        <taxon>Fungi</taxon>
        <taxon>Dikarya</taxon>
        <taxon>Basidiomycota</taxon>
        <taxon>Agaricomycotina</taxon>
        <taxon>Agaricomycetes</taxon>
        <taxon>Thelephorales</taxon>
        <taxon>Thelephoraceae</taxon>
        <taxon>Thelephora</taxon>
    </lineage>
</organism>
<keyword evidence="2" id="KW-1185">Reference proteome</keyword>
<dbReference type="Proteomes" id="UP000886501">
    <property type="component" value="Unassembled WGS sequence"/>
</dbReference>
<dbReference type="EMBL" id="MU118006">
    <property type="protein sequence ID" value="KAF9648875.1"/>
    <property type="molecule type" value="Genomic_DNA"/>
</dbReference>
<accession>A0ACB6ZGD9</accession>
<evidence type="ECO:0000313" key="1">
    <source>
        <dbReference type="EMBL" id="KAF9648875.1"/>
    </source>
</evidence>
<comment type="caution">
    <text evidence="1">The sequence shown here is derived from an EMBL/GenBank/DDBJ whole genome shotgun (WGS) entry which is preliminary data.</text>
</comment>
<protein>
    <submittedName>
        <fullName evidence="1">Uncharacterized protein</fullName>
    </submittedName>
</protein>
<reference evidence="1" key="1">
    <citation type="submission" date="2019-10" db="EMBL/GenBank/DDBJ databases">
        <authorList>
            <consortium name="DOE Joint Genome Institute"/>
            <person name="Kuo A."/>
            <person name="Miyauchi S."/>
            <person name="Kiss E."/>
            <person name="Drula E."/>
            <person name="Kohler A."/>
            <person name="Sanchez-Garcia M."/>
            <person name="Andreopoulos B."/>
            <person name="Barry K.W."/>
            <person name="Bonito G."/>
            <person name="Buee M."/>
            <person name="Carver A."/>
            <person name="Chen C."/>
            <person name="Cichocki N."/>
            <person name="Clum A."/>
            <person name="Culley D."/>
            <person name="Crous P.W."/>
            <person name="Fauchery L."/>
            <person name="Girlanda M."/>
            <person name="Hayes R."/>
            <person name="Keri Z."/>
            <person name="Labutti K."/>
            <person name="Lipzen A."/>
            <person name="Lombard V."/>
            <person name="Magnuson J."/>
            <person name="Maillard F."/>
            <person name="Morin E."/>
            <person name="Murat C."/>
            <person name="Nolan M."/>
            <person name="Ohm R."/>
            <person name="Pangilinan J."/>
            <person name="Pereira M."/>
            <person name="Perotto S."/>
            <person name="Peter M."/>
            <person name="Riley R."/>
            <person name="Sitrit Y."/>
            <person name="Stielow B."/>
            <person name="Szollosi G."/>
            <person name="Zifcakova L."/>
            <person name="Stursova M."/>
            <person name="Spatafora J.W."/>
            <person name="Tedersoo L."/>
            <person name="Vaario L.-M."/>
            <person name="Yamada A."/>
            <person name="Yan M."/>
            <person name="Wang P."/>
            <person name="Xu J."/>
            <person name="Bruns T."/>
            <person name="Baldrian P."/>
            <person name="Vilgalys R."/>
            <person name="Henrissat B."/>
            <person name="Grigoriev I.V."/>
            <person name="Hibbett D."/>
            <person name="Nagy L.G."/>
            <person name="Martin F.M."/>
        </authorList>
    </citation>
    <scope>NUCLEOTIDE SEQUENCE</scope>
    <source>
        <strain evidence="1">P2</strain>
    </source>
</reference>
<evidence type="ECO:0000313" key="2">
    <source>
        <dbReference type="Proteomes" id="UP000886501"/>
    </source>
</evidence>
<sequence>MASAGFLIYSGVIPLIKIFISMFAGYYFARKDLFPQVATRGASQIAINLAFPPLIFSSIVPAFTKENVSAIGPTFLIALIYGILGLLFGLVIREVCYVPRNFWQGIIVACCLGNWGNLPAAVIIPVTQQPPFNPPKDTNLGISFIGIFVVVYNVFFWICGLARSLAWDMPQASRKGRKPKGEYRSPLQPPDISVPQEKADGTPETNAPSNIEEGKKLTSLQVTASSQTERGSTVLPVHAYSPSTTESPPNPRFKLFIQTLSFIFAPINLVIGGSLCIALVQPLKALFVDVSAEGGPSWKGPDGKPPLAFLIDTAAFLGDITIPLSLVLLGASFARMKIPRPISRLPVAAILSVCVAKLVLLPIIGILIVQAMVRGGLIPPQNRVQIFAAMYLSGTPTSITQLVVSALYSPDGELDTFSVRIYSFRRQRAHLSALD</sequence>